<dbReference type="Pfam" id="PF02361">
    <property type="entry name" value="CbiQ"/>
    <property type="match status" value="1"/>
</dbReference>
<feature type="transmembrane region" description="Helical" evidence="5">
    <location>
        <begin position="336"/>
        <end position="356"/>
    </location>
</feature>
<feature type="transmembrane region" description="Helical" evidence="5">
    <location>
        <begin position="304"/>
        <end position="324"/>
    </location>
</feature>
<dbReference type="PANTHER" id="PTHR33514">
    <property type="entry name" value="PROTEIN ABCI12, CHLOROPLASTIC"/>
    <property type="match status" value="1"/>
</dbReference>
<dbReference type="CDD" id="cd16914">
    <property type="entry name" value="EcfT"/>
    <property type="match status" value="1"/>
</dbReference>
<feature type="transmembrane region" description="Helical" evidence="5">
    <location>
        <begin position="132"/>
        <end position="150"/>
    </location>
</feature>
<proteinExistence type="predicted"/>
<keyword evidence="3 5" id="KW-1133">Transmembrane helix</keyword>
<accession>A0A6J7HDB1</accession>
<comment type="subcellular location">
    <subcellularLocation>
        <location evidence="1">Membrane</location>
        <topology evidence="1">Multi-pass membrane protein</topology>
    </subcellularLocation>
</comment>
<dbReference type="AlphaFoldDB" id="A0A6J7HDB1"/>
<feature type="transmembrane region" description="Helical" evidence="5">
    <location>
        <begin position="20"/>
        <end position="52"/>
    </location>
</feature>
<feature type="transmembrane region" description="Helical" evidence="5">
    <location>
        <begin position="64"/>
        <end position="85"/>
    </location>
</feature>
<dbReference type="GO" id="GO:0005886">
    <property type="term" value="C:plasma membrane"/>
    <property type="evidence" value="ECO:0007669"/>
    <property type="project" value="TreeGrafter"/>
</dbReference>
<dbReference type="EMBL" id="CAEZUO010000001">
    <property type="protein sequence ID" value="CAB4592311.1"/>
    <property type="molecule type" value="Genomic_DNA"/>
</dbReference>
<keyword evidence="2 5" id="KW-0812">Transmembrane</keyword>
<dbReference type="InterPro" id="IPR003339">
    <property type="entry name" value="ABC/ECF_trnsptr_transmembrane"/>
</dbReference>
<sequence length="374" mass="39003">MGADAQVSMTAPRLLHPGAWWLWAVALAACALRTTNPVLLCLIVAVAGWVVVSRRADVPWSRSFASFLRLGMIVIIVRLVFQILFGVRVPGTTLFTIPEVTLPGWAAGVSLGGPVTVESLMAALYQGLRLAAVLACFGAATSLCSPYRMLRALPTVLYEAGVAVTIAFTFAPQAIVSSRQVREARRLRGRSDRGVRAWTASALPVLEGALDRAVALAASMDSRGYGRRGSSSASVRRRSIGLVLLGLVAIAVGSYGLLDPGAPALFRIPALALGAVALLGALVAGGKSSTRTRYRPDPWVAPEWIVSLAGFVAFGSFVIVGRLGDALSPSTNPLEVPAVPFVAVVGLLVGTLPAWFAPHPPTLASTAAPLVVAA</sequence>
<evidence type="ECO:0000313" key="8">
    <source>
        <dbReference type="EMBL" id="CAB4918971.1"/>
    </source>
</evidence>
<feature type="transmembrane region" description="Helical" evidence="5">
    <location>
        <begin position="156"/>
        <end position="176"/>
    </location>
</feature>
<evidence type="ECO:0000256" key="4">
    <source>
        <dbReference type="ARBA" id="ARBA00023136"/>
    </source>
</evidence>
<evidence type="ECO:0000256" key="5">
    <source>
        <dbReference type="SAM" id="Phobius"/>
    </source>
</evidence>
<gene>
    <name evidence="6" type="ORF">UFOPK1827_00031</name>
    <name evidence="7" type="ORF">UFOPK2000_00064</name>
    <name evidence="8" type="ORF">UFOPK3708_00141</name>
</gene>
<evidence type="ECO:0000256" key="1">
    <source>
        <dbReference type="ARBA" id="ARBA00004141"/>
    </source>
</evidence>
<name>A0A6J7HDB1_9ZZZZ</name>
<reference evidence="8" key="1">
    <citation type="submission" date="2020-05" db="EMBL/GenBank/DDBJ databases">
        <authorList>
            <person name="Chiriac C."/>
            <person name="Salcher M."/>
            <person name="Ghai R."/>
            <person name="Kavagutti S V."/>
        </authorList>
    </citation>
    <scope>NUCLEOTIDE SEQUENCE</scope>
</reference>
<evidence type="ECO:0000256" key="3">
    <source>
        <dbReference type="ARBA" id="ARBA00022989"/>
    </source>
</evidence>
<dbReference type="EMBL" id="CAEZVK010000003">
    <property type="protein sequence ID" value="CAB4621649.1"/>
    <property type="molecule type" value="Genomic_DNA"/>
</dbReference>
<keyword evidence="4 5" id="KW-0472">Membrane</keyword>
<feature type="transmembrane region" description="Helical" evidence="5">
    <location>
        <begin position="240"/>
        <end position="258"/>
    </location>
</feature>
<organism evidence="8">
    <name type="scientific">freshwater metagenome</name>
    <dbReference type="NCBI Taxonomy" id="449393"/>
    <lineage>
        <taxon>unclassified sequences</taxon>
        <taxon>metagenomes</taxon>
        <taxon>ecological metagenomes</taxon>
    </lineage>
</organism>
<feature type="transmembrane region" description="Helical" evidence="5">
    <location>
        <begin position="105"/>
        <end position="125"/>
    </location>
</feature>
<evidence type="ECO:0000313" key="6">
    <source>
        <dbReference type="EMBL" id="CAB4592311.1"/>
    </source>
</evidence>
<evidence type="ECO:0000256" key="2">
    <source>
        <dbReference type="ARBA" id="ARBA00022692"/>
    </source>
</evidence>
<evidence type="ECO:0000313" key="7">
    <source>
        <dbReference type="EMBL" id="CAB4621649.1"/>
    </source>
</evidence>
<dbReference type="EMBL" id="CAFBNA010000004">
    <property type="protein sequence ID" value="CAB4918971.1"/>
    <property type="molecule type" value="Genomic_DNA"/>
</dbReference>
<protein>
    <submittedName>
        <fullName evidence="8">Unannotated protein</fullName>
    </submittedName>
</protein>
<dbReference type="PANTHER" id="PTHR33514:SF15">
    <property type="entry name" value="COBALT TRANSPORT PROTEIN"/>
    <property type="match status" value="1"/>
</dbReference>
<feature type="transmembrane region" description="Helical" evidence="5">
    <location>
        <begin position="264"/>
        <end position="284"/>
    </location>
</feature>